<keyword evidence="3" id="KW-1185">Reference proteome</keyword>
<evidence type="ECO:0000256" key="1">
    <source>
        <dbReference type="SAM" id="Phobius"/>
    </source>
</evidence>
<protein>
    <submittedName>
        <fullName evidence="2">Uncharacterized protein</fullName>
    </submittedName>
</protein>
<evidence type="ECO:0000313" key="2">
    <source>
        <dbReference type="EMBL" id="AKU95447.1"/>
    </source>
</evidence>
<gene>
    <name evidence="2" type="ORF">AKJ09_02111</name>
</gene>
<keyword evidence="1" id="KW-0812">Transmembrane</keyword>
<dbReference type="KEGG" id="llu:AKJ09_02111"/>
<reference evidence="2 3" key="1">
    <citation type="submission" date="2015-08" db="EMBL/GenBank/DDBJ databases">
        <authorList>
            <person name="Babu N.S."/>
            <person name="Beckwith C.J."/>
            <person name="Beseler K.G."/>
            <person name="Brison A."/>
            <person name="Carone J.V."/>
            <person name="Caskin T.P."/>
            <person name="Diamond M."/>
            <person name="Durham M.E."/>
            <person name="Foxe J.M."/>
            <person name="Go M."/>
            <person name="Henderson B.A."/>
            <person name="Jones I.B."/>
            <person name="McGettigan J.A."/>
            <person name="Micheletti S.J."/>
            <person name="Nasrallah M.E."/>
            <person name="Ortiz D."/>
            <person name="Piller C.R."/>
            <person name="Privatt S.R."/>
            <person name="Schneider S.L."/>
            <person name="Sharp S."/>
            <person name="Smith T.C."/>
            <person name="Stanton J.D."/>
            <person name="Ullery H.E."/>
            <person name="Wilson R.J."/>
            <person name="Serrano M.G."/>
            <person name="Buck G."/>
            <person name="Lee V."/>
            <person name="Wang Y."/>
            <person name="Carvalho R."/>
            <person name="Voegtly L."/>
            <person name="Shi R."/>
            <person name="Duckworth R."/>
            <person name="Johnson A."/>
            <person name="Loviza R."/>
            <person name="Walstead R."/>
            <person name="Shah Z."/>
            <person name="Kiflezghi M."/>
            <person name="Wade K."/>
            <person name="Ball S.L."/>
            <person name="Bradley K.W."/>
            <person name="Asai D.J."/>
            <person name="Bowman C.A."/>
            <person name="Russell D.A."/>
            <person name="Pope W.H."/>
            <person name="Jacobs-Sera D."/>
            <person name="Hendrix R.W."/>
            <person name="Hatfull G.F."/>
        </authorList>
    </citation>
    <scope>NUCLEOTIDE SEQUENCE [LARGE SCALE GENOMIC DNA]</scope>
    <source>
        <strain evidence="2 3">DSM 27648</strain>
    </source>
</reference>
<name>A0A0K1PPK2_9BACT</name>
<dbReference type="RefSeq" id="WP_146646894.1">
    <property type="nucleotide sequence ID" value="NZ_CP012333.1"/>
</dbReference>
<keyword evidence="1" id="KW-0472">Membrane</keyword>
<dbReference type="STRING" id="1391654.AKJ09_02111"/>
<proteinExistence type="predicted"/>
<dbReference type="AlphaFoldDB" id="A0A0K1PPK2"/>
<keyword evidence="1" id="KW-1133">Transmembrane helix</keyword>
<sequence>MNTQTAHQDDVNEGSRRETVKRLARSLLTAERILMGLMFVGFGVNGFLGIMPTSLAHDGSAALGGALMKASYLFPLLKGTEVLLEVYVKPRT</sequence>
<organism evidence="2 3">
    <name type="scientific">Labilithrix luteola</name>
    <dbReference type="NCBI Taxonomy" id="1391654"/>
    <lineage>
        <taxon>Bacteria</taxon>
        <taxon>Pseudomonadati</taxon>
        <taxon>Myxococcota</taxon>
        <taxon>Polyangia</taxon>
        <taxon>Polyangiales</taxon>
        <taxon>Labilitrichaceae</taxon>
        <taxon>Labilithrix</taxon>
    </lineage>
</organism>
<dbReference type="EMBL" id="CP012333">
    <property type="protein sequence ID" value="AKU95447.1"/>
    <property type="molecule type" value="Genomic_DNA"/>
</dbReference>
<accession>A0A0K1PPK2</accession>
<dbReference type="Proteomes" id="UP000064967">
    <property type="component" value="Chromosome"/>
</dbReference>
<feature type="transmembrane region" description="Helical" evidence="1">
    <location>
        <begin position="33"/>
        <end position="51"/>
    </location>
</feature>
<evidence type="ECO:0000313" key="3">
    <source>
        <dbReference type="Proteomes" id="UP000064967"/>
    </source>
</evidence>